<dbReference type="Pfam" id="PF13909">
    <property type="entry name" value="zf-H2C2_5"/>
    <property type="match status" value="1"/>
</dbReference>
<dbReference type="InterPro" id="IPR013087">
    <property type="entry name" value="Znf_C2H2_type"/>
</dbReference>
<gene>
    <name evidence="4" type="ORF">DSTB1V02_LOCUS876</name>
</gene>
<evidence type="ECO:0000313" key="4">
    <source>
        <dbReference type="EMBL" id="CAD7240871.1"/>
    </source>
</evidence>
<protein>
    <recommendedName>
        <fullName evidence="3">C2H2-type domain-containing protein</fullName>
    </recommendedName>
</protein>
<evidence type="ECO:0000259" key="3">
    <source>
        <dbReference type="PROSITE" id="PS50157"/>
    </source>
</evidence>
<feature type="region of interest" description="Disordered" evidence="2">
    <location>
        <begin position="87"/>
        <end position="110"/>
    </location>
</feature>
<dbReference type="Gene3D" id="3.30.160.60">
    <property type="entry name" value="Classic Zinc Finger"/>
    <property type="match status" value="1"/>
</dbReference>
<accession>A0A7R8X5D9</accession>
<dbReference type="AlphaFoldDB" id="A0A7R8X5D9"/>
<reference evidence="4" key="1">
    <citation type="submission" date="2020-11" db="EMBL/GenBank/DDBJ databases">
        <authorList>
            <person name="Tran Van P."/>
        </authorList>
    </citation>
    <scope>NUCLEOTIDE SEQUENCE</scope>
</reference>
<keyword evidence="5" id="KW-1185">Reference proteome</keyword>
<evidence type="ECO:0000313" key="5">
    <source>
        <dbReference type="Proteomes" id="UP000677054"/>
    </source>
</evidence>
<keyword evidence="1" id="KW-0479">Metal-binding</keyword>
<dbReference type="EMBL" id="CAJPEV010000070">
    <property type="protein sequence ID" value="CAG0880046.1"/>
    <property type="molecule type" value="Genomic_DNA"/>
</dbReference>
<dbReference type="InterPro" id="IPR036236">
    <property type="entry name" value="Znf_C2H2_sf"/>
</dbReference>
<dbReference type="GO" id="GO:0008270">
    <property type="term" value="F:zinc ion binding"/>
    <property type="evidence" value="ECO:0007669"/>
    <property type="project" value="UniProtKB-KW"/>
</dbReference>
<organism evidence="4">
    <name type="scientific">Darwinula stevensoni</name>
    <dbReference type="NCBI Taxonomy" id="69355"/>
    <lineage>
        <taxon>Eukaryota</taxon>
        <taxon>Metazoa</taxon>
        <taxon>Ecdysozoa</taxon>
        <taxon>Arthropoda</taxon>
        <taxon>Crustacea</taxon>
        <taxon>Oligostraca</taxon>
        <taxon>Ostracoda</taxon>
        <taxon>Podocopa</taxon>
        <taxon>Podocopida</taxon>
        <taxon>Darwinulocopina</taxon>
        <taxon>Darwinuloidea</taxon>
        <taxon>Darwinulidae</taxon>
        <taxon>Darwinula</taxon>
    </lineage>
</organism>
<keyword evidence="1" id="KW-0863">Zinc-finger</keyword>
<dbReference type="EMBL" id="LR899587">
    <property type="protein sequence ID" value="CAD7240871.1"/>
    <property type="molecule type" value="Genomic_DNA"/>
</dbReference>
<dbReference type="Proteomes" id="UP000677054">
    <property type="component" value="Unassembled WGS sequence"/>
</dbReference>
<dbReference type="PROSITE" id="PS50157">
    <property type="entry name" value="ZINC_FINGER_C2H2_2"/>
    <property type="match status" value="1"/>
</dbReference>
<feature type="compositionally biased region" description="Basic and acidic residues" evidence="2">
    <location>
        <begin position="95"/>
        <end position="110"/>
    </location>
</feature>
<dbReference type="SMART" id="SM00355">
    <property type="entry name" value="ZnF_C2H2"/>
    <property type="match status" value="1"/>
</dbReference>
<proteinExistence type="predicted"/>
<evidence type="ECO:0000256" key="1">
    <source>
        <dbReference type="PROSITE-ProRule" id="PRU00042"/>
    </source>
</evidence>
<evidence type="ECO:0000256" key="2">
    <source>
        <dbReference type="SAM" id="MobiDB-lite"/>
    </source>
</evidence>
<name>A0A7R8X5D9_9CRUS</name>
<feature type="domain" description="C2H2-type" evidence="3">
    <location>
        <begin position="116"/>
        <end position="139"/>
    </location>
</feature>
<dbReference type="OrthoDB" id="3561125at2759"/>
<sequence>MGPGGMDSSDPWPVILGPPPMEPLPYLPYLTPCLGWPALLHNRSGSRLTFTSPACTVVSPVVCHALPISSPPVSAFHVPPPVKVSRELTEEAESRDEPESVETTRDGSEVPSRHFFSCPHCNYRTDRKNNLRRHVATMHHSTPGKFPLKKSDIEVGRGSTTHALTRVAVDKMATLRVNTC</sequence>
<keyword evidence="1" id="KW-0862">Zinc</keyword>
<dbReference type="SUPFAM" id="SSF57667">
    <property type="entry name" value="beta-beta-alpha zinc fingers"/>
    <property type="match status" value="1"/>
</dbReference>